<gene>
    <name evidence="4" type="ORF">FTX54_010825</name>
</gene>
<organism evidence="4 5">
    <name type="scientific">Alkalicoccus halolimnae</name>
    <dbReference type="NCBI Taxonomy" id="1667239"/>
    <lineage>
        <taxon>Bacteria</taxon>
        <taxon>Bacillati</taxon>
        <taxon>Bacillota</taxon>
        <taxon>Bacilli</taxon>
        <taxon>Bacillales</taxon>
        <taxon>Bacillaceae</taxon>
        <taxon>Alkalicoccus</taxon>
    </lineage>
</organism>
<evidence type="ECO:0000259" key="3">
    <source>
        <dbReference type="PROSITE" id="PS50933"/>
    </source>
</evidence>
<feature type="chain" id="PRO_5044096830" evidence="2">
    <location>
        <begin position="25"/>
        <end position="203"/>
    </location>
</feature>
<feature type="signal peptide" evidence="2">
    <location>
        <begin position="1"/>
        <end position="24"/>
    </location>
</feature>
<evidence type="ECO:0000256" key="2">
    <source>
        <dbReference type="SAM" id="SignalP"/>
    </source>
</evidence>
<accession>A0A5C7FDW5</accession>
<dbReference type="SMART" id="SM00754">
    <property type="entry name" value="CHRD"/>
    <property type="match status" value="1"/>
</dbReference>
<protein>
    <submittedName>
        <fullName evidence="4">CHRD domain-containing protein</fullName>
    </submittedName>
</protein>
<dbReference type="AlphaFoldDB" id="A0A5C7FDW5"/>
<feature type="transmembrane region" description="Helical" evidence="1">
    <location>
        <begin position="178"/>
        <end position="196"/>
    </location>
</feature>
<keyword evidence="5" id="KW-1185">Reference proteome</keyword>
<proteinExistence type="predicted"/>
<dbReference type="KEGG" id="ahal:FTX54_010825"/>
<dbReference type="OrthoDB" id="571052at2"/>
<keyword evidence="1" id="KW-0812">Transmembrane</keyword>
<sequence length="203" mass="21786">MKKTAVVTVASVFAFTGFTGSASAAHEGQEFMAELTPEQEVMEVDSDATGEAHVEVSEDGESLEFMVEAYDLENTLAGHLHSGPVGEDGPVELFLFENNEAVDYDGEVASGTLTEDDLVGEHSWEEFSAALVEGNIYVNLHTEEFPDGEIRGQLEMTEDEVYTEEGDEMADTASNGPLYALIGTFAALAGGLLMFGRRNKATA</sequence>
<keyword evidence="2" id="KW-0732">Signal</keyword>
<feature type="domain" description="CHRD" evidence="3">
    <location>
        <begin position="27"/>
        <end position="159"/>
    </location>
</feature>
<evidence type="ECO:0000313" key="4">
    <source>
        <dbReference type="EMBL" id="WWD78916.1"/>
    </source>
</evidence>
<dbReference type="Pfam" id="PF07452">
    <property type="entry name" value="CHRD"/>
    <property type="match status" value="1"/>
</dbReference>
<dbReference type="Proteomes" id="UP000321816">
    <property type="component" value="Chromosome"/>
</dbReference>
<dbReference type="PROSITE" id="PS50933">
    <property type="entry name" value="CHRD"/>
    <property type="match status" value="1"/>
</dbReference>
<name>A0A5C7FDW5_9BACI</name>
<dbReference type="RefSeq" id="WP_147804673.1">
    <property type="nucleotide sequence ID" value="NZ_CP144914.1"/>
</dbReference>
<evidence type="ECO:0000256" key="1">
    <source>
        <dbReference type="SAM" id="Phobius"/>
    </source>
</evidence>
<dbReference type="InterPro" id="IPR010895">
    <property type="entry name" value="CHRD"/>
</dbReference>
<dbReference type="EMBL" id="CP144914">
    <property type="protein sequence ID" value="WWD78916.1"/>
    <property type="molecule type" value="Genomic_DNA"/>
</dbReference>
<keyword evidence="1" id="KW-1133">Transmembrane helix</keyword>
<reference evidence="4 5" key="1">
    <citation type="submission" date="2024-01" db="EMBL/GenBank/DDBJ databases">
        <title>Complete Genome Sequence of Alkalicoccus halolimnae BZ-SZ-XJ29T, a Moderately Halophilic Bacterium Isolated from a Salt Lake.</title>
        <authorList>
            <person name="Zhao B."/>
        </authorList>
    </citation>
    <scope>NUCLEOTIDE SEQUENCE [LARGE SCALE GENOMIC DNA]</scope>
    <source>
        <strain evidence="4 5">BZ-SZ-XJ29</strain>
    </source>
</reference>
<evidence type="ECO:0000313" key="5">
    <source>
        <dbReference type="Proteomes" id="UP000321816"/>
    </source>
</evidence>
<keyword evidence="1" id="KW-0472">Membrane</keyword>